<sequence length="78" mass="8833">MFGRCLQYFGGFGMGGMMFMGIFWIALFILVIYLASRLLNDRSGKASSTDESALDILKKELAKGNITEEEFDRKKKLL</sequence>
<evidence type="ECO:0000313" key="2">
    <source>
        <dbReference type="EMBL" id="SYZ78066.1"/>
    </source>
</evidence>
<dbReference type="AlphaFoldDB" id="A0A383TDQ1"/>
<name>A0A383TDQ1_9LACT</name>
<proteinExistence type="predicted"/>
<dbReference type="OrthoDB" id="48047at2"/>
<keyword evidence="1" id="KW-1133">Transmembrane helix</keyword>
<accession>A0A383TDQ1</accession>
<evidence type="ECO:0000256" key="1">
    <source>
        <dbReference type="SAM" id="Phobius"/>
    </source>
</evidence>
<protein>
    <submittedName>
        <fullName evidence="2">Uncharacterized protein</fullName>
    </submittedName>
</protein>
<keyword evidence="1" id="KW-0472">Membrane</keyword>
<dbReference type="EMBL" id="UNRR01000011">
    <property type="protein sequence ID" value="SYZ78066.1"/>
    <property type="molecule type" value="Genomic_DNA"/>
</dbReference>
<feature type="transmembrane region" description="Helical" evidence="1">
    <location>
        <begin position="12"/>
        <end position="35"/>
    </location>
</feature>
<gene>
    <name evidence="2" type="ORF">TART1_0837</name>
</gene>
<organism evidence="2 3">
    <name type="scientific">Trichococcus shcherbakoviae</name>
    <dbReference type="NCBI Taxonomy" id="2094020"/>
    <lineage>
        <taxon>Bacteria</taxon>
        <taxon>Bacillati</taxon>
        <taxon>Bacillota</taxon>
        <taxon>Bacilli</taxon>
        <taxon>Lactobacillales</taxon>
        <taxon>Carnobacteriaceae</taxon>
        <taxon>Trichococcus</taxon>
    </lineage>
</organism>
<reference evidence="3" key="1">
    <citation type="submission" date="2018-05" db="EMBL/GenBank/DDBJ databases">
        <authorList>
            <person name="Strepis N."/>
        </authorList>
    </citation>
    <scope>NUCLEOTIDE SEQUENCE [LARGE SCALE GENOMIC DNA]</scope>
</reference>
<keyword evidence="1" id="KW-0812">Transmembrane</keyword>
<evidence type="ECO:0000313" key="3">
    <source>
        <dbReference type="Proteomes" id="UP000262072"/>
    </source>
</evidence>
<dbReference type="Proteomes" id="UP000262072">
    <property type="component" value="Unassembled WGS sequence"/>
</dbReference>